<evidence type="ECO:0000313" key="1">
    <source>
        <dbReference type="EMBL" id="MCQ8897424.1"/>
    </source>
</evidence>
<dbReference type="EMBL" id="JANIGO010000005">
    <property type="protein sequence ID" value="MCQ8897424.1"/>
    <property type="molecule type" value="Genomic_DNA"/>
</dbReference>
<sequence length="444" mass="48416">MTKSYAQALKAPVMSQSSQAVDRSSRASPAPTDNVLFGVPVKPLALPPRAVGVDADTGALTVTPQGATQLGTPPAGIMAQITNACFTQQFTAPAVRGAVQQFISPVSLQKMLNEPALLRVVGDLLNESQAPPVASSVAQSARRSLDANFETIAGRKPHRSELAVLQQAGESWSSSNKAQSLLTLASAPTVYGTVFDEMLKRHGDVRIATHSRNTLRAEHPRDYQDLCSVLQSVLGKQYCANAENWRLIQGQWTNQIKDKRNFLITVVRNAGQPVLRWVSASGARRDVDQHPKGRIQLRLTDGSVNHPGVTACMPTLEPSLDERRCNVEANMGRLKPMVGAPVYFVSWDDLLIGGPSKPREEARILPRTFTRTSSDDFHDRARDTEYAVMSALSMVLQNHGSHLAGPIEITMFSRYPMCSSCQSASSLALLRPEFSAVNQFRIYS</sequence>
<proteinExistence type="predicted"/>
<name>A0ABT1WIT9_9BURK</name>
<accession>A0ABT1WIT9</accession>
<reference evidence="1 2" key="1">
    <citation type="submission" date="2022-07" db="EMBL/GenBank/DDBJ databases">
        <authorList>
            <person name="Xamxidin M."/>
            <person name="Wu M."/>
        </authorList>
    </citation>
    <scope>NUCLEOTIDE SEQUENCE [LARGE SCALE GENOMIC DNA]</scope>
    <source>
        <strain evidence="1 2">NBRC 111650</strain>
    </source>
</reference>
<organism evidence="1 2">
    <name type="scientific">Limnobacter humi</name>
    <dbReference type="NCBI Taxonomy" id="1778671"/>
    <lineage>
        <taxon>Bacteria</taxon>
        <taxon>Pseudomonadati</taxon>
        <taxon>Pseudomonadota</taxon>
        <taxon>Betaproteobacteria</taxon>
        <taxon>Burkholderiales</taxon>
        <taxon>Burkholderiaceae</taxon>
        <taxon>Limnobacter</taxon>
    </lineage>
</organism>
<protein>
    <submittedName>
        <fullName evidence="1">Uncharacterized protein</fullName>
    </submittedName>
</protein>
<gene>
    <name evidence="1" type="ORF">NQT62_13360</name>
</gene>
<comment type="caution">
    <text evidence="1">The sequence shown here is derived from an EMBL/GenBank/DDBJ whole genome shotgun (WGS) entry which is preliminary data.</text>
</comment>
<dbReference type="RefSeq" id="WP_256765231.1">
    <property type="nucleotide sequence ID" value="NZ_JANIGO010000005.1"/>
</dbReference>
<keyword evidence="2" id="KW-1185">Reference proteome</keyword>
<dbReference type="Proteomes" id="UP001204142">
    <property type="component" value="Unassembled WGS sequence"/>
</dbReference>
<evidence type="ECO:0000313" key="2">
    <source>
        <dbReference type="Proteomes" id="UP001204142"/>
    </source>
</evidence>